<dbReference type="Gene3D" id="2.40.10.120">
    <property type="match status" value="1"/>
</dbReference>
<evidence type="ECO:0000259" key="15">
    <source>
        <dbReference type="PROSITE" id="PS50106"/>
    </source>
</evidence>
<dbReference type="InterPro" id="IPR001478">
    <property type="entry name" value="PDZ"/>
</dbReference>
<reference evidence="16 17" key="1">
    <citation type="submission" date="2021-07" db="EMBL/GenBank/DDBJ databases">
        <title>Characterization of Violacein-producing bacteria and related species.</title>
        <authorList>
            <person name="Wilson H.S."/>
            <person name="De Leon M.E."/>
        </authorList>
    </citation>
    <scope>NUCLEOTIDE SEQUENCE [LARGE SCALE GENOMIC DNA]</scope>
    <source>
        <strain evidence="16 17">HSC-2F05</strain>
    </source>
</reference>
<evidence type="ECO:0000256" key="10">
    <source>
        <dbReference type="ARBA" id="ARBA00022801"/>
    </source>
</evidence>
<dbReference type="SUPFAM" id="SSF50494">
    <property type="entry name" value="Trypsin-like serine proteases"/>
    <property type="match status" value="1"/>
</dbReference>
<feature type="domain" description="PDZ" evidence="15">
    <location>
        <begin position="290"/>
        <end position="354"/>
    </location>
</feature>
<dbReference type="PROSITE" id="PS50106">
    <property type="entry name" value="PDZ"/>
    <property type="match status" value="2"/>
</dbReference>
<evidence type="ECO:0000256" key="13">
    <source>
        <dbReference type="ARBA" id="ARBA00032850"/>
    </source>
</evidence>
<protein>
    <recommendedName>
        <fullName evidence="5">Probable periplasmic serine endoprotease DegP-like</fullName>
        <ecNumber evidence="4">3.4.21.107</ecNumber>
    </recommendedName>
    <alternativeName>
        <fullName evidence="13">Protease Do</fullName>
    </alternativeName>
</protein>
<keyword evidence="10" id="KW-0378">Hydrolase</keyword>
<dbReference type="InterPro" id="IPR009003">
    <property type="entry name" value="Peptidase_S1_PA"/>
</dbReference>
<dbReference type="Proteomes" id="UP001198602">
    <property type="component" value="Unassembled WGS sequence"/>
</dbReference>
<name>A0ABS7Y6A1_9BURK</name>
<evidence type="ECO:0000256" key="1">
    <source>
        <dbReference type="ARBA" id="ARBA00001772"/>
    </source>
</evidence>
<sequence length="504" mass="52300">MTRDSSSAQVRAPSRLSFHARAVRGAGLALSLLLACAAVPSGALAAAPVQAPVVTGLPDFSDLIDKVGPAVVNIRTTERVTRGQGVPGEEEMQEFLRRFFGGQIPRGGRGGRPGGQGGGVEEQVTRGVGSGFIISADGFVLTNAHVVEGADEVTVTLTDRREFKAKVLGADRRSDVALLKLSAGNLPYLRTGDSSKIRVGEWVVAIGSPFNLDNTVTAGIISAKSRDTGEYLPLIQSDVAVNPGNSGGPLINMRGEVIGINSQIATLSGAYNGISFAVPIDEVMRVADQLKTTGKVTRGRLGVQISEVTRDVAESLGLGKARGAEVAMVEAGGPAEKAGIKVGDIILKFNNQAIDTTRDLPRLVGATKVGSRATVTVWRRGSQLELPVTIVELQEEKSPTARPAPKKPAPGVAPNALGLVVSDITPAQRGELGVESGVLVENVQGSAATAGIQPGDVISQVGNTPVGNAAQFGALVAKLDPKKPVALLVRREGVSQYVVVKPRQ</sequence>
<comment type="caution">
    <text evidence="16">The sequence shown here is derived from an EMBL/GenBank/DDBJ whole genome shotgun (WGS) entry which is preliminary data.</text>
</comment>
<keyword evidence="17" id="KW-1185">Reference proteome</keyword>
<dbReference type="Gene3D" id="2.30.42.10">
    <property type="match status" value="2"/>
</dbReference>
<evidence type="ECO:0000256" key="11">
    <source>
        <dbReference type="ARBA" id="ARBA00022825"/>
    </source>
</evidence>
<keyword evidence="8" id="KW-0677">Repeat</keyword>
<feature type="domain" description="PDZ" evidence="15">
    <location>
        <begin position="390"/>
        <end position="493"/>
    </location>
</feature>
<keyword evidence="11" id="KW-0720">Serine protease</keyword>
<dbReference type="CDD" id="cd10839">
    <property type="entry name" value="cpPDZ1_DegP-like"/>
    <property type="match status" value="1"/>
</dbReference>
<keyword evidence="9" id="KW-0574">Periplasm</keyword>
<evidence type="ECO:0000313" key="17">
    <source>
        <dbReference type="Proteomes" id="UP001198602"/>
    </source>
</evidence>
<evidence type="ECO:0000256" key="3">
    <source>
        <dbReference type="ARBA" id="ARBA00010541"/>
    </source>
</evidence>
<evidence type="ECO:0000256" key="4">
    <source>
        <dbReference type="ARBA" id="ARBA00013035"/>
    </source>
</evidence>
<dbReference type="NCBIfam" id="TIGR02037">
    <property type="entry name" value="degP_htrA_DO"/>
    <property type="match status" value="1"/>
</dbReference>
<dbReference type="InterPro" id="IPR041489">
    <property type="entry name" value="PDZ_6"/>
</dbReference>
<evidence type="ECO:0000256" key="2">
    <source>
        <dbReference type="ARBA" id="ARBA00004418"/>
    </source>
</evidence>
<evidence type="ECO:0000256" key="5">
    <source>
        <dbReference type="ARBA" id="ARBA00013958"/>
    </source>
</evidence>
<dbReference type="InterPro" id="IPR001940">
    <property type="entry name" value="Peptidase_S1C"/>
</dbReference>
<keyword evidence="6" id="KW-0645">Protease</keyword>
<dbReference type="SUPFAM" id="SSF50156">
    <property type="entry name" value="PDZ domain-like"/>
    <property type="match status" value="2"/>
</dbReference>
<feature type="chain" id="PRO_5046938275" description="Probable periplasmic serine endoprotease DegP-like" evidence="14">
    <location>
        <begin position="46"/>
        <end position="504"/>
    </location>
</feature>
<feature type="signal peptide" evidence="14">
    <location>
        <begin position="1"/>
        <end position="45"/>
    </location>
</feature>
<accession>A0ABS7Y6A1</accession>
<evidence type="ECO:0000256" key="7">
    <source>
        <dbReference type="ARBA" id="ARBA00022729"/>
    </source>
</evidence>
<keyword evidence="12" id="KW-0346">Stress response</keyword>
<comment type="catalytic activity">
    <reaction evidence="1">
        <text>Acts on substrates that are at least partially unfolded. The cleavage site P1 residue is normally between a pair of hydrophobic residues, such as Val-|-Val.</text>
        <dbReference type="EC" id="3.4.21.107"/>
    </reaction>
</comment>
<evidence type="ECO:0000256" key="8">
    <source>
        <dbReference type="ARBA" id="ARBA00022737"/>
    </source>
</evidence>
<proteinExistence type="inferred from homology"/>
<gene>
    <name evidence="16" type="ORF">LE190_04545</name>
</gene>
<dbReference type="Pfam" id="PF13365">
    <property type="entry name" value="Trypsin_2"/>
    <property type="match status" value="1"/>
</dbReference>
<evidence type="ECO:0000256" key="14">
    <source>
        <dbReference type="SAM" id="SignalP"/>
    </source>
</evidence>
<dbReference type="InterPro" id="IPR011782">
    <property type="entry name" value="Pept_S1C_Do"/>
</dbReference>
<dbReference type="PRINTS" id="PR00834">
    <property type="entry name" value="PROTEASES2C"/>
</dbReference>
<evidence type="ECO:0000256" key="12">
    <source>
        <dbReference type="ARBA" id="ARBA00023016"/>
    </source>
</evidence>
<dbReference type="EC" id="3.4.21.107" evidence="4"/>
<dbReference type="SMART" id="SM00228">
    <property type="entry name" value="PDZ"/>
    <property type="match status" value="2"/>
</dbReference>
<evidence type="ECO:0000256" key="6">
    <source>
        <dbReference type="ARBA" id="ARBA00022670"/>
    </source>
</evidence>
<dbReference type="EMBL" id="JAHYBX010000001">
    <property type="protein sequence ID" value="MCA1855197.1"/>
    <property type="molecule type" value="Genomic_DNA"/>
</dbReference>
<evidence type="ECO:0000313" key="16">
    <source>
        <dbReference type="EMBL" id="MCA1855197.1"/>
    </source>
</evidence>
<dbReference type="Pfam" id="PF13180">
    <property type="entry name" value="PDZ_2"/>
    <property type="match status" value="1"/>
</dbReference>
<comment type="similarity">
    <text evidence="3">Belongs to the peptidase S1C family.</text>
</comment>
<dbReference type="InterPro" id="IPR036034">
    <property type="entry name" value="PDZ_sf"/>
</dbReference>
<dbReference type="PANTHER" id="PTHR22939">
    <property type="entry name" value="SERINE PROTEASE FAMILY S1C HTRA-RELATED"/>
    <property type="match status" value="1"/>
</dbReference>
<dbReference type="RefSeq" id="WP_225237573.1">
    <property type="nucleotide sequence ID" value="NZ_JAHYBX010000001.1"/>
</dbReference>
<evidence type="ECO:0000256" key="9">
    <source>
        <dbReference type="ARBA" id="ARBA00022764"/>
    </source>
</evidence>
<dbReference type="Pfam" id="PF17820">
    <property type="entry name" value="PDZ_6"/>
    <property type="match status" value="1"/>
</dbReference>
<comment type="subcellular location">
    <subcellularLocation>
        <location evidence="2">Periplasm</location>
    </subcellularLocation>
</comment>
<dbReference type="PANTHER" id="PTHR22939:SF130">
    <property type="entry name" value="PERIPLASMIC SERINE ENDOPROTEASE DEGP-LIKE-RELATED"/>
    <property type="match status" value="1"/>
</dbReference>
<organism evidence="16 17">
    <name type="scientific">Massilia hydrophila</name>
    <dbReference type="NCBI Taxonomy" id="3044279"/>
    <lineage>
        <taxon>Bacteria</taxon>
        <taxon>Pseudomonadati</taxon>
        <taxon>Pseudomonadota</taxon>
        <taxon>Betaproteobacteria</taxon>
        <taxon>Burkholderiales</taxon>
        <taxon>Oxalobacteraceae</taxon>
        <taxon>Telluria group</taxon>
        <taxon>Massilia</taxon>
    </lineage>
</organism>
<keyword evidence="7 14" id="KW-0732">Signal</keyword>